<keyword evidence="7" id="KW-1185">Reference proteome</keyword>
<dbReference type="Proteomes" id="UP000663992">
    <property type="component" value="Unassembled WGS sequence"/>
</dbReference>
<evidence type="ECO:0000313" key="7">
    <source>
        <dbReference type="Proteomes" id="UP000663992"/>
    </source>
</evidence>
<organism evidence="6 7">
    <name type="scientific">Bowmanella yangjiangensis</name>
    <dbReference type="NCBI Taxonomy" id="2811230"/>
    <lineage>
        <taxon>Bacteria</taxon>
        <taxon>Pseudomonadati</taxon>
        <taxon>Pseudomonadota</taxon>
        <taxon>Gammaproteobacteria</taxon>
        <taxon>Alteromonadales</taxon>
        <taxon>Alteromonadaceae</taxon>
        <taxon>Bowmanella</taxon>
    </lineage>
</organism>
<feature type="domain" description="Glycosyltransferase 2-like" evidence="5">
    <location>
        <begin position="8"/>
        <end position="172"/>
    </location>
</feature>
<dbReference type="RefSeq" id="WP_206594064.1">
    <property type="nucleotide sequence ID" value="NZ_JAFKCS010000008.1"/>
</dbReference>
<proteinExistence type="inferred from homology"/>
<feature type="transmembrane region" description="Helical" evidence="4">
    <location>
        <begin position="254"/>
        <end position="273"/>
    </location>
</feature>
<dbReference type="Pfam" id="PF00535">
    <property type="entry name" value="Glycos_transf_2"/>
    <property type="match status" value="1"/>
</dbReference>
<dbReference type="InterPro" id="IPR001173">
    <property type="entry name" value="Glyco_trans_2-like"/>
</dbReference>
<comment type="caution">
    <text evidence="6">The sequence shown here is derived from an EMBL/GenBank/DDBJ whole genome shotgun (WGS) entry which is preliminary data.</text>
</comment>
<gene>
    <name evidence="6" type="ORF">J0A65_10135</name>
</gene>
<evidence type="ECO:0000259" key="5">
    <source>
        <dbReference type="Pfam" id="PF00535"/>
    </source>
</evidence>
<keyword evidence="4" id="KW-0472">Membrane</keyword>
<dbReference type="Gene3D" id="3.90.550.10">
    <property type="entry name" value="Spore Coat Polysaccharide Biosynthesis Protein SpsA, Chain A"/>
    <property type="match status" value="1"/>
</dbReference>
<evidence type="ECO:0000256" key="4">
    <source>
        <dbReference type="SAM" id="Phobius"/>
    </source>
</evidence>
<dbReference type="EMBL" id="JAFKCS010000008">
    <property type="protein sequence ID" value="MBN7820223.1"/>
    <property type="molecule type" value="Genomic_DNA"/>
</dbReference>
<reference evidence="6 7" key="1">
    <citation type="submission" date="2021-03" db="EMBL/GenBank/DDBJ databases">
        <title>novel species isolated from a fishpond in China.</title>
        <authorList>
            <person name="Lu H."/>
            <person name="Cai Z."/>
        </authorList>
    </citation>
    <scope>NUCLEOTIDE SEQUENCE [LARGE SCALE GENOMIC DNA]</scope>
    <source>
        <strain evidence="6 7">Y57</strain>
    </source>
</reference>
<protein>
    <submittedName>
        <fullName evidence="6">Glycosyltransferase family 2 protein</fullName>
    </submittedName>
</protein>
<dbReference type="SUPFAM" id="SSF53448">
    <property type="entry name" value="Nucleotide-diphospho-sugar transferases"/>
    <property type="match status" value="1"/>
</dbReference>
<dbReference type="InterPro" id="IPR029044">
    <property type="entry name" value="Nucleotide-diphossugar_trans"/>
</dbReference>
<keyword evidence="2" id="KW-0328">Glycosyltransferase</keyword>
<evidence type="ECO:0000256" key="1">
    <source>
        <dbReference type="ARBA" id="ARBA00006739"/>
    </source>
</evidence>
<comment type="similarity">
    <text evidence="1">Belongs to the glycosyltransferase 2 family.</text>
</comment>
<evidence type="ECO:0000256" key="3">
    <source>
        <dbReference type="ARBA" id="ARBA00022679"/>
    </source>
</evidence>
<keyword evidence="3" id="KW-0808">Transferase</keyword>
<evidence type="ECO:0000256" key="2">
    <source>
        <dbReference type="ARBA" id="ARBA00022676"/>
    </source>
</evidence>
<accession>A0ABS3CSX1</accession>
<dbReference type="PANTHER" id="PTHR43179">
    <property type="entry name" value="RHAMNOSYLTRANSFERASE WBBL"/>
    <property type="match status" value="1"/>
</dbReference>
<dbReference type="PANTHER" id="PTHR43179:SF12">
    <property type="entry name" value="GALACTOFURANOSYLTRANSFERASE GLFT2"/>
    <property type="match status" value="1"/>
</dbReference>
<name>A0ABS3CSX1_9ALTE</name>
<evidence type="ECO:0000313" key="6">
    <source>
        <dbReference type="EMBL" id="MBN7820223.1"/>
    </source>
</evidence>
<sequence>MLNENVVIGIPTFKRPLQLERLLTSLAKQEIDLRFTIIVADNEGLSGAGLLRASEMSSSYPYDIICLPVEARGISNVRNAIMTKAFAELDADLLAMVDDDEVVDKHWLKELLLAHQKSGAEIIGGAIIPEFESPPPEWTKLCPLYFRKIREEGEVQLIQAAGNILLSKNAFIKSGSLLFSEEFGLTGGEDKEFFLRLKDLGCRFYFAPKAVSYEFYGNERVSINWAIERSYRIGSNDVRIILSRNCNVLLRLNFFIQSLVSLLFFSASYLVALTRRKNEFLVRLKVHRQLGKLSAFLGKSENFYK</sequence>
<keyword evidence="4" id="KW-1133">Transmembrane helix</keyword>
<keyword evidence="4" id="KW-0812">Transmembrane</keyword>